<name>M7D245_9GAMM</name>
<feature type="transmembrane region" description="Helical" evidence="1">
    <location>
        <begin position="7"/>
        <end position="27"/>
    </location>
</feature>
<organism evidence="2 3">
    <name type="scientific">Marinobacter santoriniensis NKSG1</name>
    <dbReference type="NCBI Taxonomy" id="1288826"/>
    <lineage>
        <taxon>Bacteria</taxon>
        <taxon>Pseudomonadati</taxon>
        <taxon>Pseudomonadota</taxon>
        <taxon>Gammaproteobacteria</taxon>
        <taxon>Pseudomonadales</taxon>
        <taxon>Marinobacteraceae</taxon>
        <taxon>Marinobacter</taxon>
    </lineage>
</organism>
<keyword evidence="1" id="KW-1133">Transmembrane helix</keyword>
<feature type="transmembrane region" description="Helical" evidence="1">
    <location>
        <begin position="47"/>
        <end position="73"/>
    </location>
</feature>
<sequence>MAKSRAIFWVAHSLTLLGVIAFIVVLTSKVSSGDGTQQYLSMAGIKVSYIGALALFCVIPLFVIVLFVLDYLGNRDYRDFQKKYKIEDKEGD</sequence>
<protein>
    <submittedName>
        <fullName evidence="2">Uncharacterized protein</fullName>
    </submittedName>
</protein>
<dbReference type="PATRIC" id="fig|1288826.3.peg.2745"/>
<dbReference type="AlphaFoldDB" id="M7D245"/>
<evidence type="ECO:0000313" key="3">
    <source>
        <dbReference type="Proteomes" id="UP000011960"/>
    </source>
</evidence>
<evidence type="ECO:0000313" key="2">
    <source>
        <dbReference type="EMBL" id="EMP54818.1"/>
    </source>
</evidence>
<gene>
    <name evidence="2" type="ORF">MSNKSG1_13842</name>
</gene>
<evidence type="ECO:0000256" key="1">
    <source>
        <dbReference type="SAM" id="Phobius"/>
    </source>
</evidence>
<proteinExistence type="predicted"/>
<keyword evidence="3" id="KW-1185">Reference proteome</keyword>
<accession>M7D245</accession>
<keyword evidence="1" id="KW-0812">Transmembrane</keyword>
<comment type="caution">
    <text evidence="2">The sequence shown here is derived from an EMBL/GenBank/DDBJ whole genome shotgun (WGS) entry which is preliminary data.</text>
</comment>
<dbReference type="Proteomes" id="UP000011960">
    <property type="component" value="Unassembled WGS sequence"/>
</dbReference>
<reference evidence="2 3" key="1">
    <citation type="journal article" date="2013" name="Genome Announc.">
        <title>Genome Sequence of Hydrothermal Arsenic-Respiring Bacterium Marinobacter santoriniensis NKSG1T.</title>
        <authorList>
            <person name="Handley K.M."/>
            <person name="Upton M."/>
            <person name="Beatson S.A."/>
            <person name="Hery M."/>
            <person name="Lloyd J.R."/>
        </authorList>
    </citation>
    <scope>NUCLEOTIDE SEQUENCE [LARGE SCALE GENOMIC DNA]</scope>
    <source>
        <strain evidence="2 3">NKSG1</strain>
    </source>
</reference>
<keyword evidence="1" id="KW-0472">Membrane</keyword>
<dbReference type="EMBL" id="APAT01000021">
    <property type="protein sequence ID" value="EMP54818.1"/>
    <property type="molecule type" value="Genomic_DNA"/>
</dbReference>
<dbReference type="RefSeq" id="WP_008939895.1">
    <property type="nucleotide sequence ID" value="NZ_APAT01000021.1"/>
</dbReference>